<feature type="transmembrane region" description="Helical" evidence="5">
    <location>
        <begin position="214"/>
        <end position="235"/>
    </location>
</feature>
<protein>
    <submittedName>
        <fullName evidence="7">Iron(III) transport system permease protein</fullName>
    </submittedName>
</protein>
<feature type="transmembrane region" description="Helical" evidence="5">
    <location>
        <begin position="63"/>
        <end position="81"/>
    </location>
</feature>
<evidence type="ECO:0000256" key="5">
    <source>
        <dbReference type="RuleBase" id="RU363032"/>
    </source>
</evidence>
<feature type="transmembrane region" description="Helical" evidence="5">
    <location>
        <begin position="399"/>
        <end position="420"/>
    </location>
</feature>
<feature type="transmembrane region" description="Helical" evidence="5">
    <location>
        <begin position="29"/>
        <end position="51"/>
    </location>
</feature>
<dbReference type="Proteomes" id="UP000192936">
    <property type="component" value="Unassembled WGS sequence"/>
</dbReference>
<accession>A0A1X7DS14</accession>
<dbReference type="EMBL" id="FXAK01000001">
    <property type="protein sequence ID" value="SMF20502.1"/>
    <property type="molecule type" value="Genomic_DNA"/>
</dbReference>
<comment type="subcellular location">
    <subcellularLocation>
        <location evidence="1 5">Cell membrane</location>
        <topology evidence="1 5">Multi-pass membrane protein</topology>
    </subcellularLocation>
</comment>
<dbReference type="PANTHER" id="PTHR43496:SF1">
    <property type="entry name" value="POLYGALACTURONAN_RHAMNOGALACTURONAN TRANSPORT SYSTEM PERMEASE PROTEIN YTEP"/>
    <property type="match status" value="1"/>
</dbReference>
<feature type="transmembrane region" description="Helical" evidence="5">
    <location>
        <begin position="432"/>
        <end position="451"/>
    </location>
</feature>
<dbReference type="STRING" id="286727.SAMN02982917_0905"/>
<evidence type="ECO:0000256" key="2">
    <source>
        <dbReference type="ARBA" id="ARBA00022692"/>
    </source>
</evidence>
<feature type="transmembrane region" description="Helical" evidence="5">
    <location>
        <begin position="162"/>
        <end position="184"/>
    </location>
</feature>
<feature type="domain" description="ABC transmembrane type-1" evidence="6">
    <location>
        <begin position="362"/>
        <end position="557"/>
    </location>
</feature>
<feature type="transmembrane region" description="Helical" evidence="5">
    <location>
        <begin position="310"/>
        <end position="338"/>
    </location>
</feature>
<comment type="similarity">
    <text evidence="5">Belongs to the binding-protein-dependent transport system permease family.</text>
</comment>
<evidence type="ECO:0000256" key="4">
    <source>
        <dbReference type="ARBA" id="ARBA00023136"/>
    </source>
</evidence>
<sequence length="574" mass="61734">MSLFKAEAAKSAFFTIRQSGRPVEPGERWLFGLGMGGIALFLALFVLLPLCTLFLRSVYDRDGAFVGLANFTAFLEAPTLVRSVVNSLSLSLLTTVITVALAFLYAFCLTRTRMAGKGLFRLLAQIPLLAPSLLPAIALVYLFGNKGILRGLLMGESIYGPIGIVMGEVFYTFPHAVMILTVALSTSDARLYEAAEALGAGAWKRFVTITLPGVRYGLISAVFVVFTLVVTDFGVPKVIGGSTNMLATEVYKQVVGLQNFGMGAVVGIVLLVPAVLAFAADWFWQRRQMALLSARSVPFQPRENPVGDRLAFLFCALVGGLLLGLLGVAGFASIVTFWPYNLTPTLANYDFAEFDAAGWSSYANSLTLAFWTALAGTAIVFAGAWLVERAPGRAAMKGAVRLLAILPLAVPGMVLGLAYIFFFNAPWNPLGWLYHGMAILVLATVAHFYTVSHLTAVTALKQLDAEFEAVSASLKVPVWTTFLRVTVPLCLPAILDIAIYFFVNAMTTVSAVVFLYAPETKPASVAVLNMDDAGEVAGAAAMAMMIVLTSAVVRALHALLSRVLQARTQAWRHR</sequence>
<evidence type="ECO:0000256" key="1">
    <source>
        <dbReference type="ARBA" id="ARBA00004651"/>
    </source>
</evidence>
<feature type="transmembrane region" description="Helical" evidence="5">
    <location>
        <begin position="368"/>
        <end position="387"/>
    </location>
</feature>
<feature type="transmembrane region" description="Helical" evidence="5">
    <location>
        <begin position="119"/>
        <end position="142"/>
    </location>
</feature>
<dbReference type="PANTHER" id="PTHR43496">
    <property type="entry name" value="PROTEIN LPLB"/>
    <property type="match status" value="1"/>
</dbReference>
<dbReference type="SUPFAM" id="SSF161098">
    <property type="entry name" value="MetI-like"/>
    <property type="match status" value="2"/>
</dbReference>
<dbReference type="Gene3D" id="1.10.3720.10">
    <property type="entry name" value="MetI-like"/>
    <property type="match status" value="2"/>
</dbReference>
<keyword evidence="4 5" id="KW-0472">Membrane</keyword>
<dbReference type="OrthoDB" id="7056428at2"/>
<gene>
    <name evidence="7" type="ORF">SAMN02982917_0905</name>
</gene>
<feature type="transmembrane region" description="Helical" evidence="5">
    <location>
        <begin position="493"/>
        <end position="517"/>
    </location>
</feature>
<feature type="transmembrane region" description="Helical" evidence="5">
    <location>
        <begin position="87"/>
        <end position="107"/>
    </location>
</feature>
<feature type="domain" description="ABC transmembrane type-1" evidence="6">
    <location>
        <begin position="84"/>
        <end position="281"/>
    </location>
</feature>
<reference evidence="7 8" key="1">
    <citation type="submission" date="2017-04" db="EMBL/GenBank/DDBJ databases">
        <authorList>
            <person name="Afonso C.L."/>
            <person name="Miller P.J."/>
            <person name="Scott M.A."/>
            <person name="Spackman E."/>
            <person name="Goraichik I."/>
            <person name="Dimitrov K.M."/>
            <person name="Suarez D.L."/>
            <person name="Swayne D.E."/>
        </authorList>
    </citation>
    <scope>NUCLEOTIDE SEQUENCE [LARGE SCALE GENOMIC DNA]</scope>
    <source>
        <strain evidence="7 8">A2P</strain>
    </source>
</reference>
<dbReference type="GO" id="GO:0055085">
    <property type="term" value="P:transmembrane transport"/>
    <property type="evidence" value="ECO:0007669"/>
    <property type="project" value="InterPro"/>
</dbReference>
<dbReference type="RefSeq" id="WP_085082670.1">
    <property type="nucleotide sequence ID" value="NZ_FXAK01000001.1"/>
</dbReference>
<feature type="transmembrane region" description="Helical" evidence="5">
    <location>
        <begin position="260"/>
        <end position="284"/>
    </location>
</feature>
<dbReference type="CDD" id="cd06261">
    <property type="entry name" value="TM_PBP2"/>
    <property type="match status" value="2"/>
</dbReference>
<dbReference type="GO" id="GO:0005886">
    <property type="term" value="C:plasma membrane"/>
    <property type="evidence" value="ECO:0007669"/>
    <property type="project" value="UniProtKB-SubCell"/>
</dbReference>
<dbReference type="Pfam" id="PF00528">
    <property type="entry name" value="BPD_transp_1"/>
    <property type="match status" value="2"/>
</dbReference>
<dbReference type="InterPro" id="IPR035906">
    <property type="entry name" value="MetI-like_sf"/>
</dbReference>
<proteinExistence type="inferred from homology"/>
<dbReference type="AlphaFoldDB" id="A0A1X7DS14"/>
<organism evidence="7 8">
    <name type="scientific">Azospirillum oryzae</name>
    <dbReference type="NCBI Taxonomy" id="286727"/>
    <lineage>
        <taxon>Bacteria</taxon>
        <taxon>Pseudomonadati</taxon>
        <taxon>Pseudomonadota</taxon>
        <taxon>Alphaproteobacteria</taxon>
        <taxon>Rhodospirillales</taxon>
        <taxon>Azospirillaceae</taxon>
        <taxon>Azospirillum</taxon>
    </lineage>
</organism>
<dbReference type="InterPro" id="IPR017664">
    <property type="entry name" value="AminoethylPonate_ABC_perm-1"/>
</dbReference>
<dbReference type="PROSITE" id="PS50928">
    <property type="entry name" value="ABC_TM1"/>
    <property type="match status" value="2"/>
</dbReference>
<dbReference type="InterPro" id="IPR000515">
    <property type="entry name" value="MetI-like"/>
</dbReference>
<feature type="transmembrane region" description="Helical" evidence="5">
    <location>
        <begin position="537"/>
        <end position="560"/>
    </location>
</feature>
<keyword evidence="3 5" id="KW-1133">Transmembrane helix</keyword>
<evidence type="ECO:0000313" key="7">
    <source>
        <dbReference type="EMBL" id="SMF20502.1"/>
    </source>
</evidence>
<name>A0A1X7DS14_9PROT</name>
<evidence type="ECO:0000256" key="3">
    <source>
        <dbReference type="ARBA" id="ARBA00022989"/>
    </source>
</evidence>
<evidence type="ECO:0000259" key="6">
    <source>
        <dbReference type="PROSITE" id="PS50928"/>
    </source>
</evidence>
<evidence type="ECO:0000313" key="8">
    <source>
        <dbReference type="Proteomes" id="UP000192936"/>
    </source>
</evidence>
<keyword evidence="5" id="KW-0813">Transport</keyword>
<dbReference type="NCBIfam" id="TIGR03262">
    <property type="entry name" value="PhnU2"/>
    <property type="match status" value="1"/>
</dbReference>
<keyword evidence="2 5" id="KW-0812">Transmembrane</keyword>